<evidence type="ECO:0000313" key="2">
    <source>
        <dbReference type="EMBL" id="MFC6880565.1"/>
    </source>
</evidence>
<evidence type="ECO:0000259" key="1">
    <source>
        <dbReference type="Pfam" id="PF19054"/>
    </source>
</evidence>
<dbReference type="InterPro" id="IPR043917">
    <property type="entry name" value="DUF5753"/>
</dbReference>
<proteinExistence type="predicted"/>
<sequence length="260" mass="28595">MAYYLRFLRLRHASTQVEVGKILGCTNSQVSKYESAQKQLDGRQCAALDEAWDTGGLFTILLGYAKLGTDVNWPVRLGRYQRNAVEHYIFSNYMIPMPFQTEDYARGVLRAGYDAGFLDDVDATLGGRMELQAAMLEGNPQIWAVLDQGALREMGSVGVMAAQRDHLIEMGASPNVSLRILPLSAAPHIGVDGPFHCFTLPDRRLAAFSGNALGVGRVIDDQPEASSAVLRFHRIAARAWSEDQTREHIAQLGEVDDGLA</sequence>
<dbReference type="InterPro" id="IPR010982">
    <property type="entry name" value="Lambda_DNA-bd_dom_sf"/>
</dbReference>
<dbReference type="Pfam" id="PF19054">
    <property type="entry name" value="DUF5753"/>
    <property type="match status" value="1"/>
</dbReference>
<protein>
    <submittedName>
        <fullName evidence="2">Helix-turn-helix transcriptional regulator</fullName>
    </submittedName>
</protein>
<dbReference type="Gene3D" id="1.10.260.40">
    <property type="entry name" value="lambda repressor-like DNA-binding domains"/>
    <property type="match status" value="1"/>
</dbReference>
<dbReference type="SUPFAM" id="SSF47413">
    <property type="entry name" value="lambda repressor-like DNA-binding domains"/>
    <property type="match status" value="1"/>
</dbReference>
<dbReference type="Proteomes" id="UP001596380">
    <property type="component" value="Unassembled WGS sequence"/>
</dbReference>
<keyword evidence="3" id="KW-1185">Reference proteome</keyword>
<evidence type="ECO:0000313" key="3">
    <source>
        <dbReference type="Proteomes" id="UP001596380"/>
    </source>
</evidence>
<reference evidence="3" key="1">
    <citation type="journal article" date="2019" name="Int. J. Syst. Evol. Microbiol.">
        <title>The Global Catalogue of Microorganisms (GCM) 10K type strain sequencing project: providing services to taxonomists for standard genome sequencing and annotation.</title>
        <authorList>
            <consortium name="The Broad Institute Genomics Platform"/>
            <consortium name="The Broad Institute Genome Sequencing Center for Infectious Disease"/>
            <person name="Wu L."/>
            <person name="Ma J."/>
        </authorList>
    </citation>
    <scope>NUCLEOTIDE SEQUENCE [LARGE SCALE GENOMIC DNA]</scope>
    <source>
        <strain evidence="3">JCM 3369</strain>
    </source>
</reference>
<feature type="domain" description="DUF5753" evidence="1">
    <location>
        <begin position="77"/>
        <end position="250"/>
    </location>
</feature>
<organism evidence="2 3">
    <name type="scientific">Actinomadura yumaensis</name>
    <dbReference type="NCBI Taxonomy" id="111807"/>
    <lineage>
        <taxon>Bacteria</taxon>
        <taxon>Bacillati</taxon>
        <taxon>Actinomycetota</taxon>
        <taxon>Actinomycetes</taxon>
        <taxon>Streptosporangiales</taxon>
        <taxon>Thermomonosporaceae</taxon>
        <taxon>Actinomadura</taxon>
    </lineage>
</organism>
<name>A0ABW2CJG4_9ACTN</name>
<dbReference type="RefSeq" id="WP_160820843.1">
    <property type="nucleotide sequence ID" value="NZ_JBHSXE010000001.1"/>
</dbReference>
<comment type="caution">
    <text evidence="2">The sequence shown here is derived from an EMBL/GenBank/DDBJ whole genome shotgun (WGS) entry which is preliminary data.</text>
</comment>
<dbReference type="EMBL" id="JBHSXS010000005">
    <property type="protein sequence ID" value="MFC6880565.1"/>
    <property type="molecule type" value="Genomic_DNA"/>
</dbReference>
<gene>
    <name evidence="2" type="ORF">ACFQKB_12410</name>
</gene>
<accession>A0ABW2CJG4</accession>